<proteinExistence type="predicted"/>
<reference evidence="1" key="1">
    <citation type="submission" date="2018-05" db="EMBL/GenBank/DDBJ databases">
        <authorList>
            <person name="Lanie J.A."/>
            <person name="Ng W.-L."/>
            <person name="Kazmierczak K.M."/>
            <person name="Andrzejewski T.M."/>
            <person name="Davidsen T.M."/>
            <person name="Wayne K.J."/>
            <person name="Tettelin H."/>
            <person name="Glass J.I."/>
            <person name="Rusch D."/>
            <person name="Podicherti R."/>
            <person name="Tsui H.-C.T."/>
            <person name="Winkler M.E."/>
        </authorList>
    </citation>
    <scope>NUCLEOTIDE SEQUENCE</scope>
</reference>
<protein>
    <submittedName>
        <fullName evidence="1">Uncharacterized protein</fullName>
    </submittedName>
</protein>
<dbReference type="EMBL" id="UINC01048170">
    <property type="protein sequence ID" value="SVB58378.1"/>
    <property type="molecule type" value="Genomic_DNA"/>
</dbReference>
<organism evidence="1">
    <name type="scientific">marine metagenome</name>
    <dbReference type="NCBI Taxonomy" id="408172"/>
    <lineage>
        <taxon>unclassified sequences</taxon>
        <taxon>metagenomes</taxon>
        <taxon>ecological metagenomes</taxon>
    </lineage>
</organism>
<evidence type="ECO:0000313" key="1">
    <source>
        <dbReference type="EMBL" id="SVB58378.1"/>
    </source>
</evidence>
<gene>
    <name evidence="1" type="ORF">METZ01_LOCUS211232</name>
</gene>
<accession>A0A382F5U1</accession>
<name>A0A382F5U1_9ZZZZ</name>
<dbReference type="AlphaFoldDB" id="A0A382F5U1"/>
<sequence>MSPATQQARVQVQLPNGEMMDILEISLLENRILDSKESHRLVFKCGQSKHPMGKIVGKL</sequence>